<dbReference type="InterPro" id="IPR040892">
    <property type="entry name" value="RPN1_N"/>
</dbReference>
<reference evidence="12" key="1">
    <citation type="submission" date="2021-02" db="EMBL/GenBank/DDBJ databases">
        <authorList>
            <person name="Nowell W R."/>
        </authorList>
    </citation>
    <scope>NUCLEOTIDE SEQUENCE</scope>
</reference>
<comment type="subunit">
    <text evidence="7">Component of the 19S proteasome regulatory particle complex. The 26S proteasome consists of a 20S core particle (CP) and two 19S regulatory subunits (RP). The regulatory particle is made of a lid composed of 9 subunits, a base containing 6 ATPases and few additional components including PSMD2. Interacts with RPGRIP1L. Interacts with CRY1 in a KDM8-dependent manner. Interacts (via C-terminus) with phosphatase UBLCP1 (via ubiquitin-like domain); the interaction recruits UBLCP1 to the 19S regulatory particle where it dephosphorylates 19S subunit PSMC2/RPT1 which impairs PSMC2 ATPase activity and disrupts 26S proteasome assembly.</text>
</comment>
<dbReference type="GO" id="GO:0043161">
    <property type="term" value="P:proteasome-mediated ubiquitin-dependent protein catabolic process"/>
    <property type="evidence" value="ECO:0007669"/>
    <property type="project" value="TreeGrafter"/>
</dbReference>
<evidence type="ECO:0000259" key="11">
    <source>
        <dbReference type="Pfam" id="PF18051"/>
    </source>
</evidence>
<evidence type="ECO:0000256" key="5">
    <source>
        <dbReference type="ARBA" id="ARBA00022737"/>
    </source>
</evidence>
<dbReference type="GO" id="GO:0042176">
    <property type="term" value="P:regulation of protein catabolic process"/>
    <property type="evidence" value="ECO:0007669"/>
    <property type="project" value="InterPro"/>
</dbReference>
<dbReference type="Proteomes" id="UP000663829">
    <property type="component" value="Unassembled WGS sequence"/>
</dbReference>
<feature type="domain" description="RPN1 N-terminal" evidence="10">
    <location>
        <begin position="56"/>
        <end position="355"/>
    </location>
</feature>
<comment type="caution">
    <text evidence="12">The sequence shown here is derived from an EMBL/GenBank/DDBJ whole genome shotgun (WGS) entry which is preliminary data.</text>
</comment>
<dbReference type="Proteomes" id="UP000681722">
    <property type="component" value="Unassembled WGS sequence"/>
</dbReference>
<dbReference type="EMBL" id="CAJNOQ010002433">
    <property type="protein sequence ID" value="CAF0958078.1"/>
    <property type="molecule type" value="Genomic_DNA"/>
</dbReference>
<feature type="compositionally biased region" description="Basic and acidic residues" evidence="9">
    <location>
        <begin position="21"/>
        <end position="40"/>
    </location>
</feature>
<feature type="region of interest" description="Disordered" evidence="9">
    <location>
        <begin position="630"/>
        <end position="659"/>
    </location>
</feature>
<dbReference type="GO" id="GO:0005634">
    <property type="term" value="C:nucleus"/>
    <property type="evidence" value="ECO:0007669"/>
    <property type="project" value="TreeGrafter"/>
</dbReference>
<dbReference type="InterPro" id="IPR002015">
    <property type="entry name" value="Proteasome/cyclosome_rpt"/>
</dbReference>
<dbReference type="EMBL" id="CAJOBC010002433">
    <property type="protein sequence ID" value="CAF3732967.1"/>
    <property type="molecule type" value="Genomic_DNA"/>
</dbReference>
<evidence type="ECO:0000259" key="10">
    <source>
        <dbReference type="Pfam" id="PF17781"/>
    </source>
</evidence>
<feature type="compositionally biased region" description="Basic and acidic residues" evidence="9">
    <location>
        <begin position="630"/>
        <end position="655"/>
    </location>
</feature>
<dbReference type="PANTHER" id="PTHR10943:SF1">
    <property type="entry name" value="26S PROTEASOME NON-ATPASE REGULATORY SUBUNIT 2"/>
    <property type="match status" value="1"/>
</dbReference>
<gene>
    <name evidence="12" type="ORF">GPM918_LOCUS11607</name>
    <name evidence="13" type="ORF">SRO942_LOCUS11608</name>
</gene>
<feature type="domain" description="26S proteasome non-ATPase regulatory subunit RPN1 C-terminal" evidence="11">
    <location>
        <begin position="867"/>
        <end position="920"/>
    </location>
</feature>
<protein>
    <recommendedName>
        <fullName evidence="4 8">26S proteasome non-ATPase regulatory subunit 2</fullName>
    </recommendedName>
</protein>
<dbReference type="InterPro" id="IPR041433">
    <property type="entry name" value="RPN1_C"/>
</dbReference>
<evidence type="ECO:0000256" key="8">
    <source>
        <dbReference type="PIRNR" id="PIRNR015965"/>
    </source>
</evidence>
<comment type="function">
    <text evidence="1 8">Component of the 26S proteasome, a multiprotein complex involved in the ATP-dependent degradation of ubiquitinated proteins. This complex plays a key role in the maintenance of protein homeostasis by removing misfolded or damaged proteins, which could impair cellular functions, and by removing proteins whose functions are no longer required. Therefore, the proteasome participates in numerous cellular processes, including cell cycle progression, apoptosis, or DNA damage repair.</text>
</comment>
<dbReference type="Pfam" id="PF01851">
    <property type="entry name" value="PC_rep"/>
    <property type="match status" value="3"/>
</dbReference>
<dbReference type="GO" id="GO:0034515">
    <property type="term" value="C:proteasome storage granule"/>
    <property type="evidence" value="ECO:0007669"/>
    <property type="project" value="TreeGrafter"/>
</dbReference>
<accession>A0A814DWA0</accession>
<dbReference type="PANTHER" id="PTHR10943">
    <property type="entry name" value="26S PROTEASOME NON-ATPASE REGULATORY SUBUNIT"/>
    <property type="match status" value="1"/>
</dbReference>
<dbReference type="FunFam" id="1.25.10.10:FF:000026">
    <property type="entry name" value="26S proteasome non-ATPase regulatory subunit 2"/>
    <property type="match status" value="1"/>
</dbReference>
<dbReference type="PIRSF" id="PIRSF015965">
    <property type="entry name" value="26S_Psome_Rpn1"/>
    <property type="match status" value="1"/>
</dbReference>
<sequence>MTNSDPADPSKHVSAQQSKDQPAKEKDIQPAGDTKKQNEIKEEDLSEEDKQLKEELELCVERLNENDIFLYRPALETLRQKIRESTSSMTSVPKPLKFLRPHYDTMKEIYEKITEPTNKMLCADIISVLAMTTIDTKECLKYRLLGSGQDIGTWGHEYIRHLSAEVASEWEKVDANNDVKQKLLRLTNEIIPFLMRHNAEADACDLLMEIEQLDLIENFVDKDTYARVCLYLTSCVPYVPEPDDTQMLRTACKLYRHYDQYPLALRCAIQLNDMELIRDLVISCPSSLTKKQLAFILGRQQIIWNVAETNNGEDPDELTNIMSNSHLTSNFLSLARELDIMEAKLPEDIYKTYLENTTRTNFSQPDSSKQNLASSFVNGFVNCGFGQDKIVTQDTKWLTKYKENGKREECFSLLSATASLGLIVLWDVDGGLSLIDKYLYSVDDNMKAGALLACGIVNCGVQNDCDPALALLGDYVSHKENPFRVGSIVGLGLAYAGTNREDVVSLISNALHEGQPSMEIIALACLSIGVISVGSCNSEVSTTLLSVLLERSELELKDHFSKFIALAIGLLFLGKGEAVEPMLESLKVISEPLRSFATVLVECCAYAGTGNVLKVQRMLHICSEHFEQNAEKKDSEKDSKDKDKDKDKDKKKDEEAATQNSVHQAAAVIGIAVIAMGEEIGSEMALRTFGHLLRYGEPVIKRAVPLALALLSVSNPKLNIVDTLSKFSHDADHEVSYNSIFAMGMVGAGTNNARLAAMLRQLAVYHSKDMNNLFMVRLAQGLTHLGKGTMTLNPYHSDRMLLCRVALAGILTVLVAFIDVKSTIVGKYHYLLYFLALAIQPRMLVTFDESLRPLPVPVRVGQAVDVVGQAGKPKTITGFQTHTTPVLLAYGERAELATEEYLALTPILEGFVILQKNPNYVP</sequence>
<name>A0A814DWA0_9BILA</name>
<dbReference type="InterPro" id="IPR016643">
    <property type="entry name" value="26S_Psome_Rpn1"/>
</dbReference>
<evidence type="ECO:0000256" key="7">
    <source>
        <dbReference type="ARBA" id="ARBA00046857"/>
    </source>
</evidence>
<dbReference type="InterPro" id="IPR011989">
    <property type="entry name" value="ARM-like"/>
</dbReference>
<evidence type="ECO:0000313" key="12">
    <source>
        <dbReference type="EMBL" id="CAF0958078.1"/>
    </source>
</evidence>
<evidence type="ECO:0000313" key="14">
    <source>
        <dbReference type="Proteomes" id="UP000663829"/>
    </source>
</evidence>
<evidence type="ECO:0000256" key="1">
    <source>
        <dbReference type="ARBA" id="ARBA00002362"/>
    </source>
</evidence>
<dbReference type="Pfam" id="PF17781">
    <property type="entry name" value="RPN1_RPN2_N"/>
    <property type="match status" value="1"/>
</dbReference>
<comment type="function">
    <text evidence="2">Binds to the intracellular domain of tumor necrosis factor type 1 receptor. The binding domain of TRAP1 and TRAP2 resides outside the death domain of TNFR1.</text>
</comment>
<organism evidence="12 14">
    <name type="scientific">Didymodactylos carnosus</name>
    <dbReference type="NCBI Taxonomy" id="1234261"/>
    <lineage>
        <taxon>Eukaryota</taxon>
        <taxon>Metazoa</taxon>
        <taxon>Spiralia</taxon>
        <taxon>Gnathifera</taxon>
        <taxon>Rotifera</taxon>
        <taxon>Eurotatoria</taxon>
        <taxon>Bdelloidea</taxon>
        <taxon>Philodinida</taxon>
        <taxon>Philodinidae</taxon>
        <taxon>Didymodactylos</taxon>
    </lineage>
</organism>
<evidence type="ECO:0000256" key="9">
    <source>
        <dbReference type="SAM" id="MobiDB-lite"/>
    </source>
</evidence>
<dbReference type="GO" id="GO:0008540">
    <property type="term" value="C:proteasome regulatory particle, base subcomplex"/>
    <property type="evidence" value="ECO:0007669"/>
    <property type="project" value="UniProtKB-UniRule"/>
</dbReference>
<keyword evidence="6 8" id="KW-0647">Proteasome</keyword>
<dbReference type="GO" id="GO:0030234">
    <property type="term" value="F:enzyme regulator activity"/>
    <property type="evidence" value="ECO:0007669"/>
    <property type="project" value="UniProtKB-UniRule"/>
</dbReference>
<keyword evidence="14" id="KW-1185">Reference proteome</keyword>
<evidence type="ECO:0000256" key="3">
    <source>
        <dbReference type="ARBA" id="ARBA00005460"/>
    </source>
</evidence>
<evidence type="ECO:0000256" key="4">
    <source>
        <dbReference type="ARBA" id="ARBA00014928"/>
    </source>
</evidence>
<dbReference type="InterPro" id="IPR016024">
    <property type="entry name" value="ARM-type_fold"/>
</dbReference>
<evidence type="ECO:0000256" key="6">
    <source>
        <dbReference type="ARBA" id="ARBA00022942"/>
    </source>
</evidence>
<dbReference type="Pfam" id="PF18051">
    <property type="entry name" value="RPN1_C"/>
    <property type="match status" value="1"/>
</dbReference>
<dbReference type="Gene3D" id="1.25.10.10">
    <property type="entry name" value="Leucine-rich Repeat Variant"/>
    <property type="match status" value="1"/>
</dbReference>
<comment type="similarity">
    <text evidence="3 8">Belongs to the proteasome subunit S2 family.</text>
</comment>
<dbReference type="SUPFAM" id="SSF48371">
    <property type="entry name" value="ARM repeat"/>
    <property type="match status" value="1"/>
</dbReference>
<evidence type="ECO:0000313" key="13">
    <source>
        <dbReference type="EMBL" id="CAF3732967.1"/>
    </source>
</evidence>
<dbReference type="AlphaFoldDB" id="A0A814DWA0"/>
<dbReference type="OrthoDB" id="10252509at2759"/>
<proteinExistence type="inferred from homology"/>
<keyword evidence="5" id="KW-0677">Repeat</keyword>
<evidence type="ECO:0000256" key="2">
    <source>
        <dbReference type="ARBA" id="ARBA00004031"/>
    </source>
</evidence>
<feature type="region of interest" description="Disordered" evidence="9">
    <location>
        <begin position="1"/>
        <end position="48"/>
    </location>
</feature>